<dbReference type="Pfam" id="PF00158">
    <property type="entry name" value="Sigma54_activat"/>
    <property type="match status" value="1"/>
</dbReference>
<dbReference type="InterPro" id="IPR027417">
    <property type="entry name" value="P-loop_NTPase"/>
</dbReference>
<dbReference type="HOGENOM" id="CLU_039506_0_0_7"/>
<reference evidence="4 5" key="1">
    <citation type="journal article" date="2007" name="Nat. Biotechnol.">
        <title>Complete genome sequence of the myxobacterium Sorangium cellulosum.</title>
        <authorList>
            <person name="Schneiker S."/>
            <person name="Perlova O."/>
            <person name="Kaiser O."/>
            <person name="Gerth K."/>
            <person name="Alici A."/>
            <person name="Altmeyer M.O."/>
            <person name="Bartels D."/>
            <person name="Bekel T."/>
            <person name="Beyer S."/>
            <person name="Bode E."/>
            <person name="Bode H.B."/>
            <person name="Bolten C.J."/>
            <person name="Choudhuri J.V."/>
            <person name="Doss S."/>
            <person name="Elnakady Y.A."/>
            <person name="Frank B."/>
            <person name="Gaigalat L."/>
            <person name="Goesmann A."/>
            <person name="Groeger C."/>
            <person name="Gross F."/>
            <person name="Jelsbak L."/>
            <person name="Jelsbak L."/>
            <person name="Kalinowski J."/>
            <person name="Kegler C."/>
            <person name="Knauber T."/>
            <person name="Konietzny S."/>
            <person name="Kopp M."/>
            <person name="Krause L."/>
            <person name="Krug D."/>
            <person name="Linke B."/>
            <person name="Mahmud T."/>
            <person name="Martinez-Arias R."/>
            <person name="McHardy A.C."/>
            <person name="Merai M."/>
            <person name="Meyer F."/>
            <person name="Mormann S."/>
            <person name="Munoz-Dorado J."/>
            <person name="Perez J."/>
            <person name="Pradella S."/>
            <person name="Rachid S."/>
            <person name="Raddatz G."/>
            <person name="Rosenau F."/>
            <person name="Rueckert C."/>
            <person name="Sasse F."/>
            <person name="Scharfe M."/>
            <person name="Schuster S.C."/>
            <person name="Suen G."/>
            <person name="Treuner-Lange A."/>
            <person name="Velicer G.J."/>
            <person name="Vorholter F.-J."/>
            <person name="Weissman K.J."/>
            <person name="Welch R.D."/>
            <person name="Wenzel S.C."/>
            <person name="Whitworth D.E."/>
            <person name="Wilhelm S."/>
            <person name="Wittmann C."/>
            <person name="Bloecker H."/>
            <person name="Puehler A."/>
            <person name="Mueller R."/>
        </authorList>
    </citation>
    <scope>NUCLEOTIDE SEQUENCE [LARGE SCALE GENOMIC DNA]</scope>
    <source>
        <strain evidence="5">So ce56</strain>
    </source>
</reference>
<organism evidence="4 5">
    <name type="scientific">Sorangium cellulosum (strain So ce56)</name>
    <name type="common">Polyangium cellulosum (strain So ce56)</name>
    <dbReference type="NCBI Taxonomy" id="448385"/>
    <lineage>
        <taxon>Bacteria</taxon>
        <taxon>Pseudomonadati</taxon>
        <taxon>Myxococcota</taxon>
        <taxon>Polyangia</taxon>
        <taxon>Polyangiales</taxon>
        <taxon>Polyangiaceae</taxon>
        <taxon>Sorangium</taxon>
    </lineage>
</organism>
<dbReference type="PANTHER" id="PTHR32071">
    <property type="entry name" value="TRANSCRIPTIONAL REGULATORY PROTEIN"/>
    <property type="match status" value="1"/>
</dbReference>
<sequence>MRIRPVYKSVREHSMTRKTTVVLGMLGPTLDTGKTAERWSRWRPSVALCQHEDLIVDRFELLYQRRFEGLAETVMGDVRRASPETDIRGHVVEVDDPWDFEAVYGALHDFARAYPFAPDREDYLVHITTGTHVAQICLFLLTESRYFPGRLIQTSPPKRDREELAAGSFTIIDLDLSKYDRIASRFQKEQREGVSFLKSGIDTRNAAYNRLIERIEHVAIASRAPILLMGPTGAGKSQLARKIYDLKKGRRQVGGDFVDLNCATIRGDGAMSALFGHTKGSFTGALQDRPGLLRKAHEGVLFLDEIGELGADEQAMLLRAIEEKAFLPVGSDREVRSEFQLLAGTNRDLALEVLAGRFREDLLARINLWTFRLPGLRERVEDIEPNLDYELDASARLLGVRITMSRDARARFLEFATSREAVWPGNFRDFNAAVTRMATLAPGGRIGVPIVEEEIERLVEAWRRAPAAGGRTFAGGGAAGEGSDGDDLVVAALGARRAAALDPFDRVQLAEVLRVLKGARSLSEAGRVLFAASRAKKKSVNDADRLRKYLARFDIDWSEVAGAG</sequence>
<dbReference type="PANTHER" id="PTHR32071:SF14">
    <property type="entry name" value="TRANSCRIPTIONAL REGULATORY PROTEIN RTCR"/>
    <property type="match status" value="1"/>
</dbReference>
<dbReference type="InterPro" id="IPR017183">
    <property type="entry name" value="Sigma54_dep_tscrpt_act_RtcR"/>
</dbReference>
<dbReference type="STRING" id="448385.sce7155"/>
<evidence type="ECO:0000256" key="1">
    <source>
        <dbReference type="ARBA" id="ARBA00022741"/>
    </source>
</evidence>
<gene>
    <name evidence="4" type="primary">rtcR</name>
    <name evidence="4" type="ordered locus">sce7155</name>
</gene>
<dbReference type="GO" id="GO:0005524">
    <property type="term" value="F:ATP binding"/>
    <property type="evidence" value="ECO:0007669"/>
    <property type="project" value="UniProtKB-KW"/>
</dbReference>
<dbReference type="Proteomes" id="UP000002139">
    <property type="component" value="Chromosome"/>
</dbReference>
<evidence type="ECO:0000313" key="5">
    <source>
        <dbReference type="Proteomes" id="UP000002139"/>
    </source>
</evidence>
<dbReference type="InterPro" id="IPR009715">
    <property type="entry name" value="RtcR"/>
</dbReference>
<dbReference type="CDD" id="cd00009">
    <property type="entry name" value="AAA"/>
    <property type="match status" value="1"/>
</dbReference>
<dbReference type="EMBL" id="AM746676">
    <property type="protein sequence ID" value="CAN97324.1"/>
    <property type="molecule type" value="Genomic_DNA"/>
</dbReference>
<dbReference type="KEGG" id="scl:sce7155"/>
<proteinExistence type="predicted"/>
<dbReference type="SUPFAM" id="SSF52540">
    <property type="entry name" value="P-loop containing nucleoside triphosphate hydrolases"/>
    <property type="match status" value="1"/>
</dbReference>
<dbReference type="Gene3D" id="1.10.8.60">
    <property type="match status" value="1"/>
</dbReference>
<dbReference type="AlphaFoldDB" id="A9ERT0"/>
<protein>
    <submittedName>
        <fullName evidence="4">Sigma-54 dependent transcriptional regulator</fullName>
    </submittedName>
</protein>
<evidence type="ECO:0000259" key="3">
    <source>
        <dbReference type="PROSITE" id="PS50045"/>
    </source>
</evidence>
<evidence type="ECO:0000313" key="4">
    <source>
        <dbReference type="EMBL" id="CAN97324.1"/>
    </source>
</evidence>
<accession>A9ERT0</accession>
<dbReference type="Pfam" id="PF06956">
    <property type="entry name" value="RtcR"/>
    <property type="match status" value="1"/>
</dbReference>
<name>A9ERT0_SORC5</name>
<dbReference type="GO" id="GO:0003700">
    <property type="term" value="F:DNA-binding transcription factor activity"/>
    <property type="evidence" value="ECO:0007669"/>
    <property type="project" value="InterPro"/>
</dbReference>
<dbReference type="PIRSF" id="PIRSF037354">
    <property type="entry name" value="Txn_actvtr_RtcR"/>
    <property type="match status" value="1"/>
</dbReference>
<dbReference type="SMART" id="SM00382">
    <property type="entry name" value="AAA"/>
    <property type="match status" value="1"/>
</dbReference>
<dbReference type="InterPro" id="IPR002078">
    <property type="entry name" value="Sigma_54_int"/>
</dbReference>
<keyword evidence="1" id="KW-0547">Nucleotide-binding</keyword>
<dbReference type="InterPro" id="IPR003593">
    <property type="entry name" value="AAA+_ATPase"/>
</dbReference>
<evidence type="ECO:0000256" key="2">
    <source>
        <dbReference type="ARBA" id="ARBA00022840"/>
    </source>
</evidence>
<feature type="domain" description="Sigma-54 factor interaction" evidence="3">
    <location>
        <begin position="201"/>
        <end position="439"/>
    </location>
</feature>
<keyword evidence="2" id="KW-0067">ATP-binding</keyword>
<keyword evidence="5" id="KW-1185">Reference proteome</keyword>
<dbReference type="NCBIfam" id="NF038308">
    <property type="entry name" value="RNA_repair_RtcR"/>
    <property type="match status" value="1"/>
</dbReference>
<dbReference type="eggNOG" id="COG4650">
    <property type="taxonomic scope" value="Bacteria"/>
</dbReference>
<dbReference type="PROSITE" id="PS50045">
    <property type="entry name" value="SIGMA54_INTERACT_4"/>
    <property type="match status" value="1"/>
</dbReference>
<dbReference type="Gene3D" id="3.40.50.300">
    <property type="entry name" value="P-loop containing nucleotide triphosphate hydrolases"/>
    <property type="match status" value="1"/>
</dbReference>